<dbReference type="OrthoDB" id="9805360at2"/>
<reference evidence="2 4" key="1">
    <citation type="submission" date="2016-10" db="EMBL/GenBank/DDBJ databases">
        <title>Draft genome sequences of four alkaliphilic bacteria belonging to the Anaerobacillus genus.</title>
        <authorList>
            <person name="Bassil N.M."/>
            <person name="Lloyd J.R."/>
        </authorList>
    </citation>
    <scope>NUCLEOTIDE SEQUENCE [LARGE SCALE GENOMIC DNA]</scope>
    <source>
        <strain evidence="2 4">NB2006</strain>
    </source>
</reference>
<evidence type="ECO:0000313" key="3">
    <source>
        <dbReference type="EMBL" id="QOY34130.1"/>
    </source>
</evidence>
<dbReference type="InterPro" id="IPR034904">
    <property type="entry name" value="FSCA_dom_sf"/>
</dbReference>
<organism evidence="2 4">
    <name type="scientific">Anaerobacillus isosaccharinicus</name>
    <dbReference type="NCBI Taxonomy" id="1532552"/>
    <lineage>
        <taxon>Bacteria</taxon>
        <taxon>Bacillati</taxon>
        <taxon>Bacillota</taxon>
        <taxon>Bacilli</taxon>
        <taxon>Bacillales</taxon>
        <taxon>Bacillaceae</taxon>
        <taxon>Anaerobacillus</taxon>
    </lineage>
</organism>
<dbReference type="PANTHER" id="PTHR42831:SF1">
    <property type="entry name" value="FE-S PROTEIN MATURATION AUXILIARY FACTOR YITW"/>
    <property type="match status" value="1"/>
</dbReference>
<name>A0A1S2L7M5_9BACI</name>
<dbReference type="InterPro" id="IPR002744">
    <property type="entry name" value="MIP18-like"/>
</dbReference>
<protein>
    <submittedName>
        <fullName evidence="3">Metal-sulfur cluster assembly factor</fullName>
    </submittedName>
</protein>
<dbReference type="Proteomes" id="UP000180175">
    <property type="component" value="Chromosome"/>
</dbReference>
<dbReference type="SUPFAM" id="SSF117916">
    <property type="entry name" value="Fe-S cluster assembly (FSCA) domain-like"/>
    <property type="match status" value="1"/>
</dbReference>
<dbReference type="EMBL" id="LQXD01000162">
    <property type="protein sequence ID" value="OIJ08381.1"/>
    <property type="molecule type" value="Genomic_DNA"/>
</dbReference>
<dbReference type="Pfam" id="PF01883">
    <property type="entry name" value="FeS_assembly_P"/>
    <property type="match status" value="1"/>
</dbReference>
<dbReference type="InterPro" id="IPR052339">
    <property type="entry name" value="Fe-S_Maturation_MIP18"/>
</dbReference>
<evidence type="ECO:0000313" key="2">
    <source>
        <dbReference type="EMBL" id="OIJ08381.1"/>
    </source>
</evidence>
<dbReference type="Gene3D" id="3.30.300.130">
    <property type="entry name" value="Fe-S cluster assembly (FSCA)"/>
    <property type="match status" value="1"/>
</dbReference>
<keyword evidence="4" id="KW-1185">Reference proteome</keyword>
<evidence type="ECO:0000313" key="4">
    <source>
        <dbReference type="Proteomes" id="UP000180175"/>
    </source>
</evidence>
<reference evidence="3 4" key="2">
    <citation type="journal article" date="2017" name="Genome Announc.">
        <title>Draft Genome Sequences of Four Alkaliphilic Bacteria Belonging to the Anaerobacillus Genus.</title>
        <authorList>
            <person name="Bassil N.M."/>
            <person name="Lloyd J.R."/>
        </authorList>
    </citation>
    <scope>NUCLEOTIDE SEQUENCE [LARGE SCALE GENOMIC DNA]</scope>
    <source>
        <strain evidence="3 4">NB2006</strain>
    </source>
</reference>
<dbReference type="KEGG" id="aia:AWH56_015465"/>
<evidence type="ECO:0000259" key="1">
    <source>
        <dbReference type="Pfam" id="PF01883"/>
    </source>
</evidence>
<gene>
    <name evidence="3" type="ORF">AWH56_015465</name>
    <name evidence="2" type="ORF">AWH56_19200</name>
</gene>
<dbReference type="EMBL" id="CP063356">
    <property type="protein sequence ID" value="QOY34130.1"/>
    <property type="molecule type" value="Genomic_DNA"/>
</dbReference>
<proteinExistence type="predicted"/>
<reference evidence="3" key="4">
    <citation type="submission" date="2020-10" db="EMBL/GenBank/DDBJ databases">
        <authorList>
            <person name="Bassil N.M."/>
            <person name="Lloyd J.R."/>
        </authorList>
    </citation>
    <scope>NUCLEOTIDE SEQUENCE</scope>
    <source>
        <strain evidence="3">NB2006</strain>
    </source>
</reference>
<dbReference type="AlphaFoldDB" id="A0A1S2L7M5"/>
<accession>A0A1S2L7M5</accession>
<dbReference type="RefSeq" id="WP_071318568.1">
    <property type="nucleotide sequence ID" value="NZ_CP063356.2"/>
</dbReference>
<sequence>MEYLLTKEEVYKALEKVLDPELGVDVVNLGLIYDALVNEDHSVYIKMTLTTPGCPLHDTLINGVKTAVQSLPTVKKVEVDLVWEPEWTPEKMSPKIRDMFM</sequence>
<dbReference type="PANTHER" id="PTHR42831">
    <property type="entry name" value="FE-S PROTEIN MATURATION AUXILIARY FACTOR YITW"/>
    <property type="match status" value="1"/>
</dbReference>
<feature type="domain" description="MIP18 family-like" evidence="1">
    <location>
        <begin position="7"/>
        <end position="79"/>
    </location>
</feature>
<reference evidence="3 4" key="3">
    <citation type="journal article" date="2019" name="Int. J. Syst. Evol. Microbiol.">
        <title>Anaerobacillus isosaccharinicus sp. nov., an alkaliphilic bacterium which degrades isosaccharinic acid.</title>
        <authorList>
            <person name="Bassil N.M."/>
            <person name="Lloyd J.R."/>
        </authorList>
    </citation>
    <scope>NUCLEOTIDE SEQUENCE [LARGE SCALE GENOMIC DNA]</scope>
    <source>
        <strain evidence="3 4">NB2006</strain>
    </source>
</reference>